<dbReference type="PANTHER" id="PTHR10587:SF137">
    <property type="entry name" value="4-DEOXY-4-FORMAMIDO-L-ARABINOSE-PHOSPHOUNDECAPRENOL DEFORMYLASE ARND-RELATED"/>
    <property type="match status" value="1"/>
</dbReference>
<dbReference type="PROSITE" id="PS51677">
    <property type="entry name" value="NODB"/>
    <property type="match status" value="1"/>
</dbReference>
<feature type="transmembrane region" description="Helical" evidence="1">
    <location>
        <begin position="6"/>
        <end position="26"/>
    </location>
</feature>
<organism evidence="3 4">
    <name type="scientific">Cohnella yongneupensis</name>
    <dbReference type="NCBI Taxonomy" id="425006"/>
    <lineage>
        <taxon>Bacteria</taxon>
        <taxon>Bacillati</taxon>
        <taxon>Bacillota</taxon>
        <taxon>Bacilli</taxon>
        <taxon>Bacillales</taxon>
        <taxon>Paenibacillaceae</taxon>
        <taxon>Cohnella</taxon>
    </lineage>
</organism>
<keyword evidence="1" id="KW-1133">Transmembrane helix</keyword>
<reference evidence="4" key="1">
    <citation type="journal article" date="2019" name="Int. J. Syst. Evol. Microbiol.">
        <title>The Global Catalogue of Microorganisms (GCM) 10K type strain sequencing project: providing services to taxonomists for standard genome sequencing and annotation.</title>
        <authorList>
            <consortium name="The Broad Institute Genomics Platform"/>
            <consortium name="The Broad Institute Genome Sequencing Center for Infectious Disease"/>
            <person name="Wu L."/>
            <person name="Ma J."/>
        </authorList>
    </citation>
    <scope>NUCLEOTIDE SEQUENCE [LARGE SCALE GENOMIC DNA]</scope>
    <source>
        <strain evidence="4">CGMCC 1.18578</strain>
    </source>
</reference>
<keyword evidence="1" id="KW-0812">Transmembrane</keyword>
<dbReference type="EMBL" id="JBHSNC010000057">
    <property type="protein sequence ID" value="MFC5532009.1"/>
    <property type="molecule type" value="Genomic_DNA"/>
</dbReference>
<evidence type="ECO:0000313" key="4">
    <source>
        <dbReference type="Proteomes" id="UP001596108"/>
    </source>
</evidence>
<dbReference type="CDD" id="cd10959">
    <property type="entry name" value="CE4_NodB_like_3"/>
    <property type="match status" value="1"/>
</dbReference>
<dbReference type="Pfam" id="PF01522">
    <property type="entry name" value="Polysacc_deac_1"/>
    <property type="match status" value="1"/>
</dbReference>
<name>A0ABW0R669_9BACL</name>
<dbReference type="Proteomes" id="UP001596108">
    <property type="component" value="Unassembled WGS sequence"/>
</dbReference>
<comment type="caution">
    <text evidence="3">The sequence shown here is derived from an EMBL/GenBank/DDBJ whole genome shotgun (WGS) entry which is preliminary data.</text>
</comment>
<accession>A0ABW0R669</accession>
<gene>
    <name evidence="3" type="ORF">ACFPQ4_21545</name>
</gene>
<dbReference type="SUPFAM" id="SSF88713">
    <property type="entry name" value="Glycoside hydrolase/deacetylase"/>
    <property type="match status" value="1"/>
</dbReference>
<sequence>MGLIFWLFFYFLTFYAFLPAIVSRIFGFRVFMRGKTEREIALTFDDGPDPEYTPKLLDLLKQHGAKGTFFVVGENADRLPDIIARIHEEGHVLGIHNYVHKSNWLMRPSTVKKHIQRTSDAIVRITGVKPMYYRPPWGIVNVFDYAKLGHLQIVLWTSMFGDWRAKVGAEQLYRRMRAKLKPGQVFLLHDCGTTFGADRDAPANTIEALSRILVDGEKQGYRFIGIDEMISLTEQRKQRRKSKSSNDRSL</sequence>
<dbReference type="Gene3D" id="3.20.20.370">
    <property type="entry name" value="Glycoside hydrolase/deacetylase"/>
    <property type="match status" value="1"/>
</dbReference>
<keyword evidence="1" id="KW-0472">Membrane</keyword>
<dbReference type="PANTHER" id="PTHR10587">
    <property type="entry name" value="GLYCOSYL TRANSFERASE-RELATED"/>
    <property type="match status" value="1"/>
</dbReference>
<dbReference type="InterPro" id="IPR011330">
    <property type="entry name" value="Glyco_hydro/deAcase_b/a-brl"/>
</dbReference>
<dbReference type="InterPro" id="IPR050248">
    <property type="entry name" value="Polysacc_deacetylase_ArnD"/>
</dbReference>
<feature type="domain" description="NodB homology" evidence="2">
    <location>
        <begin position="38"/>
        <end position="224"/>
    </location>
</feature>
<dbReference type="RefSeq" id="WP_378113982.1">
    <property type="nucleotide sequence ID" value="NZ_JBHSNC010000057.1"/>
</dbReference>
<evidence type="ECO:0000259" key="2">
    <source>
        <dbReference type="PROSITE" id="PS51677"/>
    </source>
</evidence>
<evidence type="ECO:0000313" key="3">
    <source>
        <dbReference type="EMBL" id="MFC5532009.1"/>
    </source>
</evidence>
<dbReference type="InterPro" id="IPR002509">
    <property type="entry name" value="NODB_dom"/>
</dbReference>
<evidence type="ECO:0000256" key="1">
    <source>
        <dbReference type="SAM" id="Phobius"/>
    </source>
</evidence>
<proteinExistence type="predicted"/>
<keyword evidence="4" id="KW-1185">Reference proteome</keyword>
<protein>
    <submittedName>
        <fullName evidence="3">Polysaccharide deacetylase family protein</fullName>
    </submittedName>
</protein>